<organism evidence="4 5">
    <name type="scientific">Flavobacterium arsenatis</name>
    <dbReference type="NCBI Taxonomy" id="1484332"/>
    <lineage>
        <taxon>Bacteria</taxon>
        <taxon>Pseudomonadati</taxon>
        <taxon>Bacteroidota</taxon>
        <taxon>Flavobacteriia</taxon>
        <taxon>Flavobacteriales</taxon>
        <taxon>Flavobacteriaceae</taxon>
        <taxon>Flavobacterium</taxon>
    </lineage>
</organism>
<feature type="repeat" description="ANK" evidence="3">
    <location>
        <begin position="52"/>
        <end position="84"/>
    </location>
</feature>
<dbReference type="PANTHER" id="PTHR24173:SF74">
    <property type="entry name" value="ANKYRIN REPEAT DOMAIN-CONTAINING PROTEIN 16"/>
    <property type="match status" value="1"/>
</dbReference>
<evidence type="ECO:0000256" key="2">
    <source>
        <dbReference type="ARBA" id="ARBA00023043"/>
    </source>
</evidence>
<dbReference type="InterPro" id="IPR002110">
    <property type="entry name" value="Ankyrin_rpt"/>
</dbReference>
<dbReference type="Gene3D" id="1.25.40.20">
    <property type="entry name" value="Ankyrin repeat-containing domain"/>
    <property type="match status" value="1"/>
</dbReference>
<sequence length="171" mass="19307">MKKLIYKALFFFVSKNAFSHNDIFEIARKGSVEEIIQTLKDNPNLANKNNKEGLTPLILACQRGNDEVANYLINTFENVNISNDFGAALMTCAIKGNSIIAKLLLEKKANPNIKDAEGNTALIYAVQFRKFELVKLLLDYNADRKIRDNLGKTAFEYAAFSNEERLVNLLK</sequence>
<dbReference type="SUPFAM" id="SSF48403">
    <property type="entry name" value="Ankyrin repeat"/>
    <property type="match status" value="1"/>
</dbReference>
<comment type="caution">
    <text evidence="4">The sequence shown here is derived from an EMBL/GenBank/DDBJ whole genome shotgun (WGS) entry which is preliminary data.</text>
</comment>
<dbReference type="SMART" id="SM00248">
    <property type="entry name" value="ANK"/>
    <property type="match status" value="3"/>
</dbReference>
<feature type="repeat" description="ANK" evidence="3">
    <location>
        <begin position="117"/>
        <end position="149"/>
    </location>
</feature>
<evidence type="ECO:0000313" key="5">
    <source>
        <dbReference type="Proteomes" id="UP001255185"/>
    </source>
</evidence>
<gene>
    <name evidence="4" type="ORF">J2X31_001849</name>
</gene>
<keyword evidence="5" id="KW-1185">Reference proteome</keyword>
<dbReference type="PRINTS" id="PR01415">
    <property type="entry name" value="ANKYRIN"/>
</dbReference>
<dbReference type="RefSeq" id="WP_310026181.1">
    <property type="nucleotide sequence ID" value="NZ_JAVDVI010000007.1"/>
</dbReference>
<name>A0ABU1TPD7_9FLAO</name>
<dbReference type="Pfam" id="PF00023">
    <property type="entry name" value="Ank"/>
    <property type="match status" value="1"/>
</dbReference>
<dbReference type="InterPro" id="IPR036770">
    <property type="entry name" value="Ankyrin_rpt-contain_sf"/>
</dbReference>
<protein>
    <submittedName>
        <fullName evidence="4">Ankyrin repeat protein</fullName>
    </submittedName>
</protein>
<dbReference type="PROSITE" id="PS50297">
    <property type="entry name" value="ANK_REP_REGION"/>
    <property type="match status" value="2"/>
</dbReference>
<evidence type="ECO:0000313" key="4">
    <source>
        <dbReference type="EMBL" id="MDR6967835.1"/>
    </source>
</evidence>
<dbReference type="EMBL" id="JAVDVI010000007">
    <property type="protein sequence ID" value="MDR6967835.1"/>
    <property type="molecule type" value="Genomic_DNA"/>
</dbReference>
<accession>A0ABU1TPD7</accession>
<evidence type="ECO:0000256" key="3">
    <source>
        <dbReference type="PROSITE-ProRule" id="PRU00023"/>
    </source>
</evidence>
<proteinExistence type="predicted"/>
<evidence type="ECO:0000256" key="1">
    <source>
        <dbReference type="ARBA" id="ARBA00022737"/>
    </source>
</evidence>
<keyword evidence="2 3" id="KW-0040">ANK repeat</keyword>
<dbReference type="PROSITE" id="PS50088">
    <property type="entry name" value="ANK_REPEAT"/>
    <property type="match status" value="2"/>
</dbReference>
<dbReference type="Proteomes" id="UP001255185">
    <property type="component" value="Unassembled WGS sequence"/>
</dbReference>
<keyword evidence="1" id="KW-0677">Repeat</keyword>
<reference evidence="4 5" key="1">
    <citation type="submission" date="2023-07" db="EMBL/GenBank/DDBJ databases">
        <title>Sorghum-associated microbial communities from plants grown in Nebraska, USA.</title>
        <authorList>
            <person name="Schachtman D."/>
        </authorList>
    </citation>
    <scope>NUCLEOTIDE SEQUENCE [LARGE SCALE GENOMIC DNA]</scope>
    <source>
        <strain evidence="4 5">3773</strain>
    </source>
</reference>
<dbReference type="PANTHER" id="PTHR24173">
    <property type="entry name" value="ANKYRIN REPEAT CONTAINING"/>
    <property type="match status" value="1"/>
</dbReference>
<dbReference type="Pfam" id="PF12796">
    <property type="entry name" value="Ank_2"/>
    <property type="match status" value="1"/>
</dbReference>